<dbReference type="PANTHER" id="PTHR42928:SF5">
    <property type="entry name" value="BLR1237 PROTEIN"/>
    <property type="match status" value="1"/>
</dbReference>
<gene>
    <name evidence="3" type="ORF">C8P66_10422</name>
</gene>
<dbReference type="InterPro" id="IPR042100">
    <property type="entry name" value="Bug_dom1"/>
</dbReference>
<reference evidence="3 4" key="1">
    <citation type="submission" date="2018-06" db="EMBL/GenBank/DDBJ databases">
        <title>Genomic Encyclopedia of Archaeal and Bacterial Type Strains, Phase II (KMG-II): from individual species to whole genera.</title>
        <authorList>
            <person name="Goeker M."/>
        </authorList>
    </citation>
    <scope>NUCLEOTIDE SEQUENCE [LARGE SCALE GENOMIC DNA]</scope>
    <source>
        <strain evidence="3 4">DSM 24525</strain>
    </source>
</reference>
<keyword evidence="4" id="KW-1185">Reference proteome</keyword>
<name>A0A2W7JAR1_9PROT</name>
<dbReference type="SUPFAM" id="SSF53850">
    <property type="entry name" value="Periplasmic binding protein-like II"/>
    <property type="match status" value="1"/>
</dbReference>
<evidence type="ECO:0000313" key="4">
    <source>
        <dbReference type="Proteomes" id="UP000249688"/>
    </source>
</evidence>
<keyword evidence="2" id="KW-0732">Signal</keyword>
<proteinExistence type="inferred from homology"/>
<dbReference type="EMBL" id="QKYU01000004">
    <property type="protein sequence ID" value="PZW48608.1"/>
    <property type="molecule type" value="Genomic_DNA"/>
</dbReference>
<comment type="similarity">
    <text evidence="1">Belongs to the UPF0065 (bug) family.</text>
</comment>
<protein>
    <submittedName>
        <fullName evidence="3">Tripartite-type tricarboxylate transporter receptor subunit TctC</fullName>
    </submittedName>
</protein>
<accession>A0A2W7JAR1</accession>
<evidence type="ECO:0000313" key="3">
    <source>
        <dbReference type="EMBL" id="PZW48608.1"/>
    </source>
</evidence>
<evidence type="ECO:0000256" key="1">
    <source>
        <dbReference type="ARBA" id="ARBA00006987"/>
    </source>
</evidence>
<feature type="signal peptide" evidence="2">
    <location>
        <begin position="1"/>
        <end position="23"/>
    </location>
</feature>
<dbReference type="RefSeq" id="WP_158537092.1">
    <property type="nucleotide sequence ID" value="NZ_QKYU01000004.1"/>
</dbReference>
<sequence length="317" mass="33105">MLITRRHALAAAGLGLAAAPSQAQDFPTRSVRVIVPYAAGGTDQYIRLLQQSFAQRLGQPVVIDSVVGGGGGVGASRVRGSAADGYTLLFAGTAALTVVPRIQHLPYTAADFAPICNLVAIPIMVAAKRDSRFRTMQEMLALARAQPEGISFGSPGIGSSPHLAGEAMARAAGVKLLHIPYPGIAPAMTALLAGDIDLVVGAPGIIMPTVESHGILPLAQTGATRIAALPELVTLKEVGLDVDMVTRFGFFAPKGTPAPVLDRLSSAFLAAAGSPDYAQAMRRTYNEVLLLDRTQLAQALAEEDRVSARLVEDLNLR</sequence>
<dbReference type="Gene3D" id="3.40.190.150">
    <property type="entry name" value="Bordetella uptake gene, domain 1"/>
    <property type="match status" value="1"/>
</dbReference>
<dbReference type="CDD" id="cd07012">
    <property type="entry name" value="PBP2_Bug_TTT"/>
    <property type="match status" value="1"/>
</dbReference>
<dbReference type="PIRSF" id="PIRSF017082">
    <property type="entry name" value="YflP"/>
    <property type="match status" value="1"/>
</dbReference>
<organism evidence="3 4">
    <name type="scientific">Humitalea rosea</name>
    <dbReference type="NCBI Taxonomy" id="990373"/>
    <lineage>
        <taxon>Bacteria</taxon>
        <taxon>Pseudomonadati</taxon>
        <taxon>Pseudomonadota</taxon>
        <taxon>Alphaproteobacteria</taxon>
        <taxon>Acetobacterales</taxon>
        <taxon>Roseomonadaceae</taxon>
        <taxon>Humitalea</taxon>
    </lineage>
</organism>
<dbReference type="PANTHER" id="PTHR42928">
    <property type="entry name" value="TRICARBOXYLATE-BINDING PROTEIN"/>
    <property type="match status" value="1"/>
</dbReference>
<dbReference type="Pfam" id="PF03401">
    <property type="entry name" value="TctC"/>
    <property type="match status" value="1"/>
</dbReference>
<dbReference type="Proteomes" id="UP000249688">
    <property type="component" value="Unassembled WGS sequence"/>
</dbReference>
<dbReference type="OrthoDB" id="9780943at2"/>
<evidence type="ECO:0000256" key="2">
    <source>
        <dbReference type="SAM" id="SignalP"/>
    </source>
</evidence>
<feature type="chain" id="PRO_5016046376" evidence="2">
    <location>
        <begin position="24"/>
        <end position="317"/>
    </location>
</feature>
<comment type="caution">
    <text evidence="3">The sequence shown here is derived from an EMBL/GenBank/DDBJ whole genome shotgun (WGS) entry which is preliminary data.</text>
</comment>
<keyword evidence="3" id="KW-0675">Receptor</keyword>
<dbReference type="AlphaFoldDB" id="A0A2W7JAR1"/>
<dbReference type="InterPro" id="IPR005064">
    <property type="entry name" value="BUG"/>
</dbReference>
<dbReference type="Gene3D" id="3.40.190.10">
    <property type="entry name" value="Periplasmic binding protein-like II"/>
    <property type="match status" value="1"/>
</dbReference>